<feature type="transmembrane region" description="Helical" evidence="1">
    <location>
        <begin position="25"/>
        <end position="49"/>
    </location>
</feature>
<evidence type="ECO:0000256" key="1">
    <source>
        <dbReference type="SAM" id="Phobius"/>
    </source>
</evidence>
<dbReference type="RefSeq" id="WP_056975318.1">
    <property type="nucleotide sequence ID" value="NZ_AYYO01000003.1"/>
</dbReference>
<sequence length="187" mass="20035">MAQGNKLNVLVEGAVMVAFAEALEYIPHTVGVSAIEVQFGLIPVILYALRRGVRPGLMAGLVWGLLDMVLRGFSGGSVLNVWQGLLEFPVAFAFVGFAGICSRRVQHSVSKGNASGWIILGTVIGAFAKYYCHFIAGIIYWGSYAPKGQSAWLYSLIINGGSAVASTLVTAIVLVLIRFTAPRLFRV</sequence>
<proteinExistence type="predicted"/>
<feature type="transmembrane region" description="Helical" evidence="1">
    <location>
        <begin position="117"/>
        <end position="141"/>
    </location>
</feature>
<dbReference type="AlphaFoldDB" id="A0A0R1ZNK0"/>
<feature type="transmembrane region" description="Helical" evidence="1">
    <location>
        <begin position="153"/>
        <end position="177"/>
    </location>
</feature>
<keyword evidence="1" id="KW-0472">Membrane</keyword>
<feature type="transmembrane region" description="Helical" evidence="1">
    <location>
        <begin position="61"/>
        <end position="82"/>
    </location>
</feature>
<name>A0A0R1ZNK0_9LACO</name>
<organism evidence="2 3">
    <name type="scientific">Lacticaseibacillus sharpeae JCM 1186 = DSM 20505</name>
    <dbReference type="NCBI Taxonomy" id="1291052"/>
    <lineage>
        <taxon>Bacteria</taxon>
        <taxon>Bacillati</taxon>
        <taxon>Bacillota</taxon>
        <taxon>Bacilli</taxon>
        <taxon>Lactobacillales</taxon>
        <taxon>Lactobacillaceae</taxon>
        <taxon>Lacticaseibacillus</taxon>
    </lineage>
</organism>
<dbReference type="OrthoDB" id="9795813at2"/>
<dbReference type="Proteomes" id="UP000051679">
    <property type="component" value="Unassembled WGS sequence"/>
</dbReference>
<evidence type="ECO:0000313" key="3">
    <source>
        <dbReference type="Proteomes" id="UP000051679"/>
    </source>
</evidence>
<keyword evidence="3" id="KW-1185">Reference proteome</keyword>
<accession>A0A0R1ZNK0</accession>
<reference evidence="2 3" key="1">
    <citation type="journal article" date="2015" name="Genome Announc.">
        <title>Expanding the biotechnology potential of lactobacilli through comparative genomics of 213 strains and associated genera.</title>
        <authorList>
            <person name="Sun Z."/>
            <person name="Harris H.M."/>
            <person name="McCann A."/>
            <person name="Guo C."/>
            <person name="Argimon S."/>
            <person name="Zhang W."/>
            <person name="Yang X."/>
            <person name="Jeffery I.B."/>
            <person name="Cooney J.C."/>
            <person name="Kagawa T.F."/>
            <person name="Liu W."/>
            <person name="Song Y."/>
            <person name="Salvetti E."/>
            <person name="Wrobel A."/>
            <person name="Rasinkangas P."/>
            <person name="Parkhill J."/>
            <person name="Rea M.C."/>
            <person name="O'Sullivan O."/>
            <person name="Ritari J."/>
            <person name="Douillard F.P."/>
            <person name="Paul Ross R."/>
            <person name="Yang R."/>
            <person name="Briner A.E."/>
            <person name="Felis G.E."/>
            <person name="de Vos W.M."/>
            <person name="Barrangou R."/>
            <person name="Klaenhammer T.R."/>
            <person name="Caufield P.W."/>
            <person name="Cui Y."/>
            <person name="Zhang H."/>
            <person name="O'Toole P.W."/>
        </authorList>
    </citation>
    <scope>NUCLEOTIDE SEQUENCE [LARGE SCALE GENOMIC DNA]</scope>
    <source>
        <strain evidence="2 3">DSM 20505</strain>
    </source>
</reference>
<protein>
    <submittedName>
        <fullName evidence="2">Thiamine transporter family protein</fullName>
    </submittedName>
</protein>
<gene>
    <name evidence="2" type="ORF">FC18_GL002084</name>
</gene>
<dbReference type="STRING" id="1291052.FC18_GL002084"/>
<dbReference type="PATRIC" id="fig|1291052.5.peg.2145"/>
<keyword evidence="1" id="KW-1133">Transmembrane helix</keyword>
<evidence type="ECO:0000313" key="2">
    <source>
        <dbReference type="EMBL" id="KRM56599.1"/>
    </source>
</evidence>
<dbReference type="Pfam" id="PF09515">
    <property type="entry name" value="Thia_YuaJ"/>
    <property type="match status" value="1"/>
</dbReference>
<dbReference type="Gene3D" id="1.10.1760.20">
    <property type="match status" value="1"/>
</dbReference>
<dbReference type="GO" id="GO:0005886">
    <property type="term" value="C:plasma membrane"/>
    <property type="evidence" value="ECO:0007669"/>
    <property type="project" value="InterPro"/>
</dbReference>
<comment type="caution">
    <text evidence="2">The sequence shown here is derived from an EMBL/GenBank/DDBJ whole genome shotgun (WGS) entry which is preliminary data.</text>
</comment>
<dbReference type="EMBL" id="AYYO01000003">
    <property type="protein sequence ID" value="KRM56599.1"/>
    <property type="molecule type" value="Genomic_DNA"/>
</dbReference>
<keyword evidence="1" id="KW-0812">Transmembrane</keyword>
<dbReference type="GO" id="GO:0015234">
    <property type="term" value="F:thiamine transmembrane transporter activity"/>
    <property type="evidence" value="ECO:0007669"/>
    <property type="project" value="InterPro"/>
</dbReference>
<dbReference type="NCBIfam" id="TIGR02357">
    <property type="entry name" value="ECF_ThiT_YuaJ"/>
    <property type="match status" value="1"/>
</dbReference>
<feature type="transmembrane region" description="Helical" evidence="1">
    <location>
        <begin position="88"/>
        <end position="105"/>
    </location>
</feature>
<dbReference type="InterPro" id="IPR012651">
    <property type="entry name" value="Thia_Transptr_ThiT"/>
</dbReference>